<name>A0A0G4N5P1_VERLO</name>
<dbReference type="Proteomes" id="UP000044602">
    <property type="component" value="Unassembled WGS sequence"/>
</dbReference>
<evidence type="ECO:0000256" key="2">
    <source>
        <dbReference type="SAM" id="Phobius"/>
    </source>
</evidence>
<evidence type="ECO:0000313" key="4">
    <source>
        <dbReference type="EMBL" id="CRK41694.1"/>
    </source>
</evidence>
<proteinExistence type="predicted"/>
<feature type="compositionally biased region" description="Low complexity" evidence="1">
    <location>
        <begin position="45"/>
        <end position="58"/>
    </location>
</feature>
<keyword evidence="2" id="KW-1133">Transmembrane helix</keyword>
<gene>
    <name evidence="3" type="ORF">BN1708_011153</name>
    <name evidence="4" type="ORF">BN1723_015965</name>
</gene>
<dbReference type="EMBL" id="CVQH01005558">
    <property type="protein sequence ID" value="CRK14504.1"/>
    <property type="molecule type" value="Genomic_DNA"/>
</dbReference>
<reference evidence="5 6" key="1">
    <citation type="submission" date="2015-05" db="EMBL/GenBank/DDBJ databases">
        <authorList>
            <person name="Fogelqvist Johan"/>
        </authorList>
    </citation>
    <scope>NUCLEOTIDE SEQUENCE [LARGE SCALE GENOMIC DNA]</scope>
    <source>
        <strain evidence="3">VL1</strain>
        <strain evidence="4">VL2</strain>
    </source>
</reference>
<protein>
    <submittedName>
        <fullName evidence="4">Uncharacterized protein</fullName>
    </submittedName>
</protein>
<feature type="region of interest" description="Disordered" evidence="1">
    <location>
        <begin position="90"/>
        <end position="115"/>
    </location>
</feature>
<accession>A0A0G4N5P1</accession>
<dbReference type="Proteomes" id="UP000045706">
    <property type="component" value="Unassembled WGS sequence"/>
</dbReference>
<keyword evidence="2" id="KW-0472">Membrane</keyword>
<feature type="transmembrane region" description="Helical" evidence="2">
    <location>
        <begin position="6"/>
        <end position="25"/>
    </location>
</feature>
<dbReference type="AlphaFoldDB" id="A0A0G4N5P1"/>
<sequence length="280" mass="30235">MPSASHIATWGLLPITLGAVYLYLLERRIARATTLSSGRRAHRPSAAASSSSAAAAAAETPPLPLSLPQDVASDPSTWVLAYERAVSNPVPARRVSQHQQQQQQPKSLDAKSSAGKREASPLLRAYARTVQSAFSWTPQAFAIRASIPEPAIRRSFDAAWIQNLAFDEGDLVNGVYKVKYRGPGHAPGSERVELVIEAPPWTGPEVRGIIVAEVRGGAETEAEAEAKAARQVVFVNETWLWRREGEKATMLETAVGKWFHGLLAGWLVMRGIAGVTTVKG</sequence>
<evidence type="ECO:0000313" key="6">
    <source>
        <dbReference type="Proteomes" id="UP000045706"/>
    </source>
</evidence>
<feature type="non-terminal residue" evidence="4">
    <location>
        <position position="280"/>
    </location>
</feature>
<evidence type="ECO:0000313" key="5">
    <source>
        <dbReference type="Proteomes" id="UP000044602"/>
    </source>
</evidence>
<evidence type="ECO:0000256" key="1">
    <source>
        <dbReference type="SAM" id="MobiDB-lite"/>
    </source>
</evidence>
<dbReference type="EMBL" id="CVQI01032595">
    <property type="protein sequence ID" value="CRK41694.1"/>
    <property type="molecule type" value="Genomic_DNA"/>
</dbReference>
<keyword evidence="2" id="KW-0812">Transmembrane</keyword>
<evidence type="ECO:0000313" key="3">
    <source>
        <dbReference type="EMBL" id="CRK14504.1"/>
    </source>
</evidence>
<feature type="region of interest" description="Disordered" evidence="1">
    <location>
        <begin position="35"/>
        <end position="69"/>
    </location>
</feature>
<organism evidence="4 6">
    <name type="scientific">Verticillium longisporum</name>
    <name type="common">Verticillium dahliae var. longisporum</name>
    <dbReference type="NCBI Taxonomy" id="100787"/>
    <lineage>
        <taxon>Eukaryota</taxon>
        <taxon>Fungi</taxon>
        <taxon>Dikarya</taxon>
        <taxon>Ascomycota</taxon>
        <taxon>Pezizomycotina</taxon>
        <taxon>Sordariomycetes</taxon>
        <taxon>Hypocreomycetidae</taxon>
        <taxon>Glomerellales</taxon>
        <taxon>Plectosphaerellaceae</taxon>
        <taxon>Verticillium</taxon>
    </lineage>
</organism>
<keyword evidence="5" id="KW-1185">Reference proteome</keyword>